<name>A0A1C3WS94_9BRAD</name>
<organism evidence="3 4">
    <name type="scientific">Bradyrhizobium shewense</name>
    <dbReference type="NCBI Taxonomy" id="1761772"/>
    <lineage>
        <taxon>Bacteria</taxon>
        <taxon>Pseudomonadati</taxon>
        <taxon>Pseudomonadota</taxon>
        <taxon>Alphaproteobacteria</taxon>
        <taxon>Hyphomicrobiales</taxon>
        <taxon>Nitrobacteraceae</taxon>
        <taxon>Bradyrhizobium</taxon>
    </lineage>
</organism>
<dbReference type="SUPFAM" id="SSF52540">
    <property type="entry name" value="P-loop containing nucleoside triphosphate hydrolases"/>
    <property type="match status" value="1"/>
</dbReference>
<protein>
    <submittedName>
        <fullName evidence="3">ABC transporter</fullName>
    </submittedName>
</protein>
<keyword evidence="1" id="KW-0813">Transport</keyword>
<dbReference type="PANTHER" id="PTHR42781:SF4">
    <property type="entry name" value="SPERMIDINE_PUTRESCINE IMPORT ATP-BINDING PROTEIN POTA"/>
    <property type="match status" value="1"/>
</dbReference>
<evidence type="ECO:0000259" key="2">
    <source>
        <dbReference type="Pfam" id="PF00005"/>
    </source>
</evidence>
<dbReference type="Proteomes" id="UP000199184">
    <property type="component" value="Unassembled WGS sequence"/>
</dbReference>
<dbReference type="GO" id="GO:0016887">
    <property type="term" value="F:ATP hydrolysis activity"/>
    <property type="evidence" value="ECO:0007669"/>
    <property type="project" value="InterPro"/>
</dbReference>
<evidence type="ECO:0000313" key="4">
    <source>
        <dbReference type="Proteomes" id="UP000199184"/>
    </source>
</evidence>
<keyword evidence="4" id="KW-1185">Reference proteome</keyword>
<evidence type="ECO:0000256" key="1">
    <source>
        <dbReference type="ARBA" id="ARBA00022448"/>
    </source>
</evidence>
<gene>
    <name evidence="3" type="ORF">GA0061098_1009202</name>
</gene>
<dbReference type="Gene3D" id="3.40.50.300">
    <property type="entry name" value="P-loop containing nucleotide triphosphate hydrolases"/>
    <property type="match status" value="1"/>
</dbReference>
<proteinExistence type="predicted"/>
<dbReference type="AlphaFoldDB" id="A0A1C3WS94"/>
<dbReference type="InterPro" id="IPR003439">
    <property type="entry name" value="ABC_transporter-like_ATP-bd"/>
</dbReference>
<dbReference type="Pfam" id="PF00005">
    <property type="entry name" value="ABC_tran"/>
    <property type="match status" value="1"/>
</dbReference>
<dbReference type="EMBL" id="FMAI01000009">
    <property type="protein sequence ID" value="SCB42933.1"/>
    <property type="molecule type" value="Genomic_DNA"/>
</dbReference>
<sequence>MIAMSSSDGSSRPQSLNSRKGEAIAIQGVSKRFGPIVGVDGVDLHVEAGEFLSLLGPSGSGKTTLLMMLAGFEVPSSGSITLGSRDLTHVSPDKRGIGMVFQRYALFPHMSVAQNVAFPLKMRGLSKAEIAPLVQQALSRVRPSELWWPHARPAFGRSAAACSGGTGLGFPAARPSHG</sequence>
<dbReference type="GO" id="GO:0005524">
    <property type="term" value="F:ATP binding"/>
    <property type="evidence" value="ECO:0007669"/>
    <property type="project" value="InterPro"/>
</dbReference>
<dbReference type="InterPro" id="IPR027417">
    <property type="entry name" value="P-loop_NTPase"/>
</dbReference>
<feature type="domain" description="ABC transporter" evidence="2">
    <location>
        <begin position="40"/>
        <end position="145"/>
    </location>
</feature>
<dbReference type="RefSeq" id="WP_283807998.1">
    <property type="nucleotide sequence ID" value="NZ_FMAI01000009.1"/>
</dbReference>
<dbReference type="InterPro" id="IPR050093">
    <property type="entry name" value="ABC_SmlMolc_Importer"/>
</dbReference>
<accession>A0A1C3WS94</accession>
<evidence type="ECO:0000313" key="3">
    <source>
        <dbReference type="EMBL" id="SCB42933.1"/>
    </source>
</evidence>
<dbReference type="PANTHER" id="PTHR42781">
    <property type="entry name" value="SPERMIDINE/PUTRESCINE IMPORT ATP-BINDING PROTEIN POTA"/>
    <property type="match status" value="1"/>
</dbReference>
<reference evidence="4" key="1">
    <citation type="submission" date="2016-08" db="EMBL/GenBank/DDBJ databases">
        <authorList>
            <person name="Varghese N."/>
            <person name="Submissions Spin"/>
        </authorList>
    </citation>
    <scope>NUCLEOTIDE SEQUENCE [LARGE SCALE GENOMIC DNA]</scope>
    <source>
        <strain evidence="4">ERR11</strain>
    </source>
</reference>